<evidence type="ECO:0000256" key="1">
    <source>
        <dbReference type="ARBA" id="ARBA00022618"/>
    </source>
</evidence>
<dbReference type="Pfam" id="PF04472">
    <property type="entry name" value="SepF"/>
    <property type="match status" value="1"/>
</dbReference>
<keyword evidence="7" id="KW-1185">Reference proteome</keyword>
<dbReference type="InterPro" id="IPR038594">
    <property type="entry name" value="SepF-like_sf"/>
</dbReference>
<evidence type="ECO:0000313" key="7">
    <source>
        <dbReference type="Proteomes" id="UP000298615"/>
    </source>
</evidence>
<evidence type="ECO:0000256" key="2">
    <source>
        <dbReference type="ARBA" id="ARBA00023210"/>
    </source>
</evidence>
<comment type="similarity">
    <text evidence="5">Belongs to the SepF family.</text>
</comment>
<dbReference type="PANTHER" id="PTHR35798">
    <property type="entry name" value="CELL DIVISION PROTEIN SEPF"/>
    <property type="match status" value="1"/>
</dbReference>
<dbReference type="GO" id="GO:0043093">
    <property type="term" value="P:FtsZ-dependent cytokinesis"/>
    <property type="evidence" value="ECO:0007669"/>
    <property type="project" value="UniProtKB-UniRule"/>
</dbReference>
<dbReference type="RefSeq" id="WP_136953577.1">
    <property type="nucleotide sequence ID" value="NZ_CP039712.1"/>
</dbReference>
<comment type="subunit">
    <text evidence="5">Homodimer. Interacts with FtsZ.</text>
</comment>
<dbReference type="EMBL" id="CP039712">
    <property type="protein sequence ID" value="QCI86755.1"/>
    <property type="molecule type" value="Genomic_DNA"/>
</dbReference>
<comment type="subcellular location">
    <subcellularLocation>
        <location evidence="5">Cytoplasm</location>
    </subcellularLocation>
    <text evidence="5">Localizes to the division site, in a FtsZ-dependent manner.</text>
</comment>
<name>A0A4D7CRF7_9ENTE</name>
<sequence length="216" mass="24108">MKFALSGENIKKFFGLDFAIDQEVSPRQPEVAYPAPKAKQPLEKQVFQKTKEVAKPVPQKQPAVTSQEKVFKQEKQVAQAFKPSVKKPVNEPVRESNILSMESAASNKNTKLAMNKKIASPNVAGEPVKKVTIFEPRTYAEVKKVASAFLKNEIVIVNFHLVDEEQAKRIVDFLTGVVFALDGDIQRLDNELFICTPTNLEVDSETAESLLKSHLV</sequence>
<dbReference type="InterPro" id="IPR023052">
    <property type="entry name" value="Cell_div_SepF"/>
</dbReference>
<gene>
    <name evidence="5" type="primary">sepF</name>
    <name evidence="6" type="ORF">FA707_07155</name>
</gene>
<dbReference type="InterPro" id="IPR007561">
    <property type="entry name" value="Cell_div_SepF/SepF-rel"/>
</dbReference>
<dbReference type="GO" id="GO:0000917">
    <property type="term" value="P:division septum assembly"/>
    <property type="evidence" value="ECO:0007669"/>
    <property type="project" value="UniProtKB-KW"/>
</dbReference>
<keyword evidence="2 5" id="KW-0717">Septation</keyword>
<evidence type="ECO:0000313" key="6">
    <source>
        <dbReference type="EMBL" id="QCI86755.1"/>
    </source>
</evidence>
<dbReference type="HAMAP" id="MF_01197">
    <property type="entry name" value="SepF"/>
    <property type="match status" value="1"/>
</dbReference>
<dbReference type="PANTHER" id="PTHR35798:SF1">
    <property type="entry name" value="CELL DIVISION PROTEIN SEPF"/>
    <property type="match status" value="1"/>
</dbReference>
<dbReference type="KEGG" id="vao:FA707_07155"/>
<dbReference type="AlphaFoldDB" id="A0A4D7CRF7"/>
<organism evidence="6 7">
    <name type="scientific">Vagococcus zengguangii</name>
    <dbReference type="NCBI Taxonomy" id="2571750"/>
    <lineage>
        <taxon>Bacteria</taxon>
        <taxon>Bacillati</taxon>
        <taxon>Bacillota</taxon>
        <taxon>Bacilli</taxon>
        <taxon>Lactobacillales</taxon>
        <taxon>Enterococcaceae</taxon>
        <taxon>Vagococcus</taxon>
    </lineage>
</organism>
<keyword evidence="5" id="KW-0963">Cytoplasm</keyword>
<evidence type="ECO:0000256" key="5">
    <source>
        <dbReference type="HAMAP-Rule" id="MF_01197"/>
    </source>
</evidence>
<keyword evidence="3 5" id="KW-0131">Cell cycle</keyword>
<dbReference type="GO" id="GO:0005737">
    <property type="term" value="C:cytoplasm"/>
    <property type="evidence" value="ECO:0007669"/>
    <property type="project" value="UniProtKB-SubCell"/>
</dbReference>
<protein>
    <recommendedName>
        <fullName evidence="5">Cell division protein SepF</fullName>
    </recommendedName>
</protein>
<proteinExistence type="inferred from homology"/>
<evidence type="ECO:0000256" key="4">
    <source>
        <dbReference type="ARBA" id="ARBA00044936"/>
    </source>
</evidence>
<evidence type="ECO:0000256" key="3">
    <source>
        <dbReference type="ARBA" id="ARBA00023306"/>
    </source>
</evidence>
<keyword evidence="1 5" id="KW-0132">Cell division</keyword>
<reference evidence="6 7" key="1">
    <citation type="submission" date="2019-04" db="EMBL/GenBank/DDBJ databases">
        <title>Vagococcus sp. nov., isolated from faeces of yaks (Bos grunniens).</title>
        <authorList>
            <person name="Ge Y."/>
        </authorList>
    </citation>
    <scope>NUCLEOTIDE SEQUENCE [LARGE SCALE GENOMIC DNA]</scope>
    <source>
        <strain evidence="6 7">MN-17</strain>
    </source>
</reference>
<dbReference type="Proteomes" id="UP000298615">
    <property type="component" value="Chromosome"/>
</dbReference>
<accession>A0A4D7CRF7</accession>
<comment type="function">
    <text evidence="4 5">Cell division protein that is part of the divisome complex and is recruited early to the Z-ring. Probably stimulates Z-ring formation, perhaps through the cross-linking of FtsZ protofilaments. Its function overlaps with FtsA.</text>
</comment>
<dbReference type="Gene3D" id="3.30.110.150">
    <property type="entry name" value="SepF-like protein"/>
    <property type="match status" value="1"/>
</dbReference>